<dbReference type="Proteomes" id="UP000222460">
    <property type="component" value="Unassembled WGS sequence"/>
</dbReference>
<reference evidence="5" key="1">
    <citation type="submission" date="2017-10" db="EMBL/GenBank/DDBJ databases">
        <title>FDA dAtabase for Regulatory Grade micrObial Sequences (FDA-ARGOS): Supporting development and validation of Infectious Disease Dx tests.</title>
        <authorList>
            <person name="Goldberg B."/>
            <person name="Campos J."/>
            <person name="Tallon L."/>
            <person name="Sadzewicz L."/>
            <person name="Ott S."/>
            <person name="Zhao X."/>
            <person name="Nagaraj S."/>
            <person name="Vavikolanu K."/>
            <person name="Aluvathingal J."/>
            <person name="Nadendla S."/>
            <person name="Geyer C."/>
            <person name="Sichtig H."/>
        </authorList>
    </citation>
    <scope>NUCLEOTIDE SEQUENCE [LARGE SCALE GENOMIC DNA]</scope>
    <source>
        <strain evidence="5">FDAARGOS_376</strain>
    </source>
</reference>
<dbReference type="PANTHER" id="PTHR43800:SF1">
    <property type="entry name" value="PEPTIDYL-LYSINE N-ACETYLTRANSFERASE YJAB"/>
    <property type="match status" value="1"/>
</dbReference>
<organism evidence="4 5">
    <name type="scientific">Pseudomonas putida</name>
    <name type="common">Arthrobacter siderocapsulatus</name>
    <dbReference type="NCBI Taxonomy" id="303"/>
    <lineage>
        <taxon>Bacteria</taxon>
        <taxon>Pseudomonadati</taxon>
        <taxon>Pseudomonadota</taxon>
        <taxon>Gammaproteobacteria</taxon>
        <taxon>Pseudomonadales</taxon>
        <taxon>Pseudomonadaceae</taxon>
        <taxon>Pseudomonas</taxon>
    </lineage>
</organism>
<sequence>MSFVVRRARQNDAAALPAIERSAAELFRTDPTLAWLADTDVASAAQHRQAIDNAHVWVAETTSAQLAGFIRALDFDNLLHIEELSVSLAFQGQGVGRQLVLTAIEHARHEQLRAVTLTTFRDVPWNAPFYQRMGFVEVAPGEHEAHLLDALQKEIEHGFAAERRCAMHLPLY</sequence>
<dbReference type="InterPro" id="IPR000182">
    <property type="entry name" value="GNAT_dom"/>
</dbReference>
<name>A0A2C5V2Y9_PSEPU</name>
<keyword evidence="1 4" id="KW-0808">Transferase</keyword>
<dbReference type="CDD" id="cd04301">
    <property type="entry name" value="NAT_SF"/>
    <property type="match status" value="1"/>
</dbReference>
<dbReference type="Pfam" id="PF00583">
    <property type="entry name" value="Acetyltransf_1"/>
    <property type="match status" value="1"/>
</dbReference>
<dbReference type="Gene3D" id="3.40.630.30">
    <property type="match status" value="1"/>
</dbReference>
<dbReference type="EMBL" id="PDKZ01000002">
    <property type="protein sequence ID" value="PHH38919.1"/>
    <property type="molecule type" value="Genomic_DNA"/>
</dbReference>
<dbReference type="RefSeq" id="WP_098963990.1">
    <property type="nucleotide sequence ID" value="NZ_PDKZ01000002.1"/>
</dbReference>
<keyword evidence="2" id="KW-0012">Acyltransferase</keyword>
<feature type="domain" description="N-acetyltransferase" evidence="3">
    <location>
        <begin position="3"/>
        <end position="154"/>
    </location>
</feature>
<comment type="caution">
    <text evidence="4">The sequence shown here is derived from an EMBL/GenBank/DDBJ whole genome shotgun (WGS) entry which is preliminary data.</text>
</comment>
<dbReference type="PROSITE" id="PS51186">
    <property type="entry name" value="GNAT"/>
    <property type="match status" value="1"/>
</dbReference>
<evidence type="ECO:0000256" key="1">
    <source>
        <dbReference type="ARBA" id="ARBA00022679"/>
    </source>
</evidence>
<gene>
    <name evidence="4" type="ORF">CRX57_01600</name>
</gene>
<dbReference type="PANTHER" id="PTHR43800">
    <property type="entry name" value="PEPTIDYL-LYSINE N-ACETYLTRANSFERASE YJAB"/>
    <property type="match status" value="1"/>
</dbReference>
<proteinExistence type="predicted"/>
<protein>
    <submittedName>
        <fullName evidence="4">GNAT family N-acetyltransferase</fullName>
    </submittedName>
</protein>
<dbReference type="AlphaFoldDB" id="A0A2C5V2Y9"/>
<evidence type="ECO:0000313" key="5">
    <source>
        <dbReference type="Proteomes" id="UP000222460"/>
    </source>
</evidence>
<dbReference type="GO" id="GO:0016747">
    <property type="term" value="F:acyltransferase activity, transferring groups other than amino-acyl groups"/>
    <property type="evidence" value="ECO:0007669"/>
    <property type="project" value="InterPro"/>
</dbReference>
<dbReference type="InterPro" id="IPR016181">
    <property type="entry name" value="Acyl_CoA_acyltransferase"/>
</dbReference>
<evidence type="ECO:0000256" key="2">
    <source>
        <dbReference type="ARBA" id="ARBA00023315"/>
    </source>
</evidence>
<dbReference type="SUPFAM" id="SSF55729">
    <property type="entry name" value="Acyl-CoA N-acyltransferases (Nat)"/>
    <property type="match status" value="1"/>
</dbReference>
<evidence type="ECO:0000313" key="4">
    <source>
        <dbReference type="EMBL" id="PHH38919.1"/>
    </source>
</evidence>
<evidence type="ECO:0000259" key="3">
    <source>
        <dbReference type="PROSITE" id="PS51186"/>
    </source>
</evidence>
<accession>A0A2C5V2Y9</accession>